<sequence>MKQEAKKKHLRLSYIPKEMPYTIVGNYYKISNILKYLITNAIEYNAKGAITVTVNSFDKAHQAVKYDKPKEVVLAFIIKSSTPILSKEEEQLIYCYNKNSVSI</sequence>
<organism evidence="1 2">
    <name type="scientific">Rickettsia japonica</name>
    <dbReference type="NCBI Taxonomy" id="35790"/>
    <lineage>
        <taxon>Bacteria</taxon>
        <taxon>Pseudomonadati</taxon>
        <taxon>Pseudomonadota</taxon>
        <taxon>Alphaproteobacteria</taxon>
        <taxon>Rickettsiales</taxon>
        <taxon>Rickettsiaceae</taxon>
        <taxon>Rickettsieae</taxon>
        <taxon>Rickettsia</taxon>
        <taxon>spotted fever group</taxon>
    </lineage>
</organism>
<dbReference type="SUPFAM" id="SSF55874">
    <property type="entry name" value="ATPase domain of HSP90 chaperone/DNA topoisomerase II/histidine kinase"/>
    <property type="match status" value="1"/>
</dbReference>
<evidence type="ECO:0000313" key="2">
    <source>
        <dbReference type="Proteomes" id="UP000258667"/>
    </source>
</evidence>
<dbReference type="Proteomes" id="UP000258667">
    <property type="component" value="Chromosome"/>
</dbReference>
<accession>A0ABN5P110</accession>
<proteinExistence type="predicted"/>
<evidence type="ECO:0008006" key="3">
    <source>
        <dbReference type="Google" id="ProtNLM"/>
    </source>
</evidence>
<evidence type="ECO:0000313" key="1">
    <source>
        <dbReference type="EMBL" id="AXU06702.1"/>
    </source>
</evidence>
<dbReference type="InterPro" id="IPR036890">
    <property type="entry name" value="HATPase_C_sf"/>
</dbReference>
<gene>
    <name evidence="1" type="ORF">D0Z68_04985</name>
</gene>
<dbReference type="EMBL" id="CP032049">
    <property type="protein sequence ID" value="AXU06702.1"/>
    <property type="molecule type" value="Genomic_DNA"/>
</dbReference>
<keyword evidence="2" id="KW-1185">Reference proteome</keyword>
<name>A0ABN5P110_RICJA</name>
<dbReference type="RefSeq" id="WP_024704607.1">
    <property type="nucleotide sequence ID" value="NZ_AP017574.1"/>
</dbReference>
<protein>
    <recommendedName>
        <fullName evidence="3">ATP-binding protein</fullName>
    </recommendedName>
</protein>
<reference evidence="1 2" key="1">
    <citation type="submission" date="2018-08" db="EMBL/GenBank/DDBJ databases">
        <title>Complete genomic DNA sequence of Rickettsia japonica in China.</title>
        <authorList>
            <person name="Lu Q."/>
            <person name="Li C."/>
        </authorList>
    </citation>
    <scope>NUCLEOTIDE SEQUENCE [LARGE SCALE GENOMIC DNA]</scope>
    <source>
        <strain evidence="1 2">LA4/2015</strain>
    </source>
</reference>
<dbReference type="Gene3D" id="3.30.565.10">
    <property type="entry name" value="Histidine kinase-like ATPase, C-terminal domain"/>
    <property type="match status" value="1"/>
</dbReference>